<dbReference type="CDD" id="cd11593">
    <property type="entry name" value="Agmatinase-like_2"/>
    <property type="match status" value="1"/>
</dbReference>
<reference evidence="6 7" key="1">
    <citation type="journal article" date="2024" name="Front. Microbiol.">
        <title>Novel thermophilic genera Geochorda gen. nov. and Carboxydochorda gen. nov. from the deep terrestrial subsurface reveal the ecophysiological diversity in the class Limnochordia.</title>
        <authorList>
            <person name="Karnachuk O.V."/>
            <person name="Lukina A.P."/>
            <person name="Avakyan M.R."/>
            <person name="Kadnikov V.V."/>
            <person name="Begmatov S."/>
            <person name="Beletsky A.V."/>
            <person name="Vlasova K.G."/>
            <person name="Novikov A.A."/>
            <person name="Shcherbakova V.A."/>
            <person name="Mardanov A.V."/>
            <person name="Ravin N.V."/>
        </authorList>
    </citation>
    <scope>NUCLEOTIDE SEQUENCE [LARGE SCALE GENOMIC DNA]</scope>
    <source>
        <strain evidence="6 7">L945</strain>
    </source>
</reference>
<feature type="region of interest" description="Disordered" evidence="5">
    <location>
        <begin position="1"/>
        <end position="23"/>
    </location>
</feature>
<protein>
    <submittedName>
        <fullName evidence="6">Agmatinase</fullName>
        <ecNumber evidence="6">3.5.3.11</ecNumber>
    </submittedName>
</protein>
<dbReference type="PANTHER" id="PTHR11358">
    <property type="entry name" value="ARGINASE/AGMATINASE"/>
    <property type="match status" value="1"/>
</dbReference>
<gene>
    <name evidence="6" type="primary">speB</name>
    <name evidence="6" type="ORF">U7230_11500</name>
</gene>
<proteinExistence type="inferred from homology"/>
<feature type="compositionally biased region" description="Basic and acidic residues" evidence="5">
    <location>
        <begin position="1"/>
        <end position="14"/>
    </location>
</feature>
<evidence type="ECO:0000256" key="2">
    <source>
        <dbReference type="ARBA" id="ARBA00022723"/>
    </source>
</evidence>
<evidence type="ECO:0000256" key="1">
    <source>
        <dbReference type="ARBA" id="ARBA00009227"/>
    </source>
</evidence>
<evidence type="ECO:0000313" key="6">
    <source>
        <dbReference type="EMBL" id="WRP16705.1"/>
    </source>
</evidence>
<dbReference type="EC" id="3.5.3.11" evidence="6"/>
<accession>A0ABZ1BV80</accession>
<dbReference type="Proteomes" id="UP001332192">
    <property type="component" value="Chromosome"/>
</dbReference>
<comment type="similarity">
    <text evidence="1">Belongs to the arginase family. Agmatinase subfamily.</text>
</comment>
<dbReference type="PANTHER" id="PTHR11358:SF26">
    <property type="entry name" value="GUANIDINO ACID HYDROLASE, MITOCHONDRIAL"/>
    <property type="match status" value="1"/>
</dbReference>
<dbReference type="EMBL" id="CP141615">
    <property type="protein sequence ID" value="WRP16705.1"/>
    <property type="molecule type" value="Genomic_DNA"/>
</dbReference>
<dbReference type="PIRSF" id="PIRSF036979">
    <property type="entry name" value="Arginase"/>
    <property type="match status" value="1"/>
</dbReference>
<dbReference type="RefSeq" id="WP_324715977.1">
    <property type="nucleotide sequence ID" value="NZ_CP141615.1"/>
</dbReference>
<dbReference type="PROSITE" id="PS51409">
    <property type="entry name" value="ARGINASE_2"/>
    <property type="match status" value="1"/>
</dbReference>
<dbReference type="InterPro" id="IPR005925">
    <property type="entry name" value="Agmatinase-rel"/>
</dbReference>
<keyword evidence="3 4" id="KW-0378">Hydrolase</keyword>
<dbReference type="InterPro" id="IPR023696">
    <property type="entry name" value="Ureohydrolase_dom_sf"/>
</dbReference>
<dbReference type="Pfam" id="PF00491">
    <property type="entry name" value="Arginase"/>
    <property type="match status" value="1"/>
</dbReference>
<dbReference type="PROSITE" id="PS01053">
    <property type="entry name" value="ARGINASE_1"/>
    <property type="match status" value="1"/>
</dbReference>
<dbReference type="GO" id="GO:0008783">
    <property type="term" value="F:agmatinase activity"/>
    <property type="evidence" value="ECO:0007669"/>
    <property type="project" value="UniProtKB-EC"/>
</dbReference>
<evidence type="ECO:0000313" key="7">
    <source>
        <dbReference type="Proteomes" id="UP001332192"/>
    </source>
</evidence>
<sequence>MSERAGHGQGREAEQAGLPEAEGTGIVWQRTTPFLEAHVSPATARTVIAGIPLDHTTSFRPGTREAPRRIRDVSDGLESFSPGLHADLADLGLGDYGDLILPWGNVENALATIEQAGRTLLHDGRRVLTLGGEHLLTLGMVRAALARWPDLAVVQLDAHLDLRDTYLGERLSHATVMRRILEMVGPGRVVPMGVRSGIREEWAMFEEIRSHLARELSWRPEDPVARQARAVAEWLKGRPFYLTIDIDVADPAAAPGTGTPEPGGPSAAELLEAVRALAGAGPVAVDVVEVCPSKDPSDITALLAAKIVREVLLAAAFHVRG</sequence>
<dbReference type="InterPro" id="IPR020855">
    <property type="entry name" value="Ureohydrolase_Mn_BS"/>
</dbReference>
<dbReference type="SUPFAM" id="SSF52768">
    <property type="entry name" value="Arginase/deacetylase"/>
    <property type="match status" value="1"/>
</dbReference>
<evidence type="ECO:0000256" key="4">
    <source>
        <dbReference type="RuleBase" id="RU003684"/>
    </source>
</evidence>
<organism evidence="6 7">
    <name type="scientific">Carboxydichorda subterranea</name>
    <dbReference type="NCBI Taxonomy" id="3109565"/>
    <lineage>
        <taxon>Bacteria</taxon>
        <taxon>Bacillati</taxon>
        <taxon>Bacillota</taxon>
        <taxon>Limnochordia</taxon>
        <taxon>Limnochordales</taxon>
        <taxon>Geochordaceae</taxon>
        <taxon>Carboxydichorda</taxon>
    </lineage>
</organism>
<evidence type="ECO:0000256" key="3">
    <source>
        <dbReference type="ARBA" id="ARBA00022801"/>
    </source>
</evidence>
<keyword evidence="2" id="KW-0479">Metal-binding</keyword>
<name>A0ABZ1BV80_9FIRM</name>
<dbReference type="InterPro" id="IPR006035">
    <property type="entry name" value="Ureohydrolase"/>
</dbReference>
<evidence type="ECO:0000256" key="5">
    <source>
        <dbReference type="SAM" id="MobiDB-lite"/>
    </source>
</evidence>
<dbReference type="NCBIfam" id="TIGR01230">
    <property type="entry name" value="agmatinase"/>
    <property type="match status" value="1"/>
</dbReference>
<dbReference type="Gene3D" id="3.40.800.10">
    <property type="entry name" value="Ureohydrolase domain"/>
    <property type="match status" value="1"/>
</dbReference>
<keyword evidence="7" id="KW-1185">Reference proteome</keyword>